<protein>
    <recommendedName>
        <fullName evidence="2">Calcineurin-like phosphoesterase domain-containing protein</fullName>
    </recommendedName>
</protein>
<dbReference type="PANTHER" id="PTHR42850:SF4">
    <property type="entry name" value="ZINC-DEPENDENT ENDOPOLYPHOSPHATASE"/>
    <property type="match status" value="1"/>
</dbReference>
<dbReference type="Gene3D" id="3.60.21.10">
    <property type="match status" value="1"/>
</dbReference>
<dbReference type="EMBL" id="LAZR01030364">
    <property type="protein sequence ID" value="KKL56823.1"/>
    <property type="molecule type" value="Genomic_DNA"/>
</dbReference>
<gene>
    <name evidence="1" type="ORF">LCGC14_2241580</name>
</gene>
<dbReference type="GO" id="GO:0008803">
    <property type="term" value="F:bis(5'-nucleosyl)-tetraphosphatase (symmetrical) activity"/>
    <property type="evidence" value="ECO:0007669"/>
    <property type="project" value="TreeGrafter"/>
</dbReference>
<dbReference type="PANTHER" id="PTHR42850">
    <property type="entry name" value="METALLOPHOSPHOESTERASE"/>
    <property type="match status" value="1"/>
</dbReference>
<proteinExistence type="predicted"/>
<dbReference type="SUPFAM" id="SSF56300">
    <property type="entry name" value="Metallo-dependent phosphatases"/>
    <property type="match status" value="1"/>
</dbReference>
<evidence type="ECO:0000313" key="1">
    <source>
        <dbReference type="EMBL" id="KKL56823.1"/>
    </source>
</evidence>
<evidence type="ECO:0008006" key="2">
    <source>
        <dbReference type="Google" id="ProtNLM"/>
    </source>
</evidence>
<dbReference type="GO" id="GO:0016791">
    <property type="term" value="F:phosphatase activity"/>
    <property type="evidence" value="ECO:0007669"/>
    <property type="project" value="TreeGrafter"/>
</dbReference>
<dbReference type="AlphaFoldDB" id="A0A0F9D529"/>
<dbReference type="GO" id="GO:0110154">
    <property type="term" value="P:RNA decapping"/>
    <property type="evidence" value="ECO:0007669"/>
    <property type="project" value="TreeGrafter"/>
</dbReference>
<organism evidence="1">
    <name type="scientific">marine sediment metagenome</name>
    <dbReference type="NCBI Taxonomy" id="412755"/>
    <lineage>
        <taxon>unclassified sequences</taxon>
        <taxon>metagenomes</taxon>
        <taxon>ecological metagenomes</taxon>
    </lineage>
</organism>
<name>A0A0F9D529_9ZZZZ</name>
<feature type="non-terminal residue" evidence="1">
    <location>
        <position position="1"/>
    </location>
</feature>
<sequence>IKSKLSWLNPRLGGAATLASYGLAATRPPEFLKGREGHETLSRFGPVNGTELSAQELVGMAAEAVPDAHIRFLADLQLFQEVDHLLFVHAGIRPGVALADQKVDDLIWIRDGFLEDPRDHGMLVVHGHTALDAARHYGNRVNIDSSAGYGLPITAARFDADRCWALNEAGRQLLHPH</sequence>
<dbReference type="InterPro" id="IPR050126">
    <property type="entry name" value="Ap4A_hydrolase"/>
</dbReference>
<comment type="caution">
    <text evidence="1">The sequence shown here is derived from an EMBL/GenBank/DDBJ whole genome shotgun (WGS) entry which is preliminary data.</text>
</comment>
<dbReference type="GO" id="GO:0005737">
    <property type="term" value="C:cytoplasm"/>
    <property type="evidence" value="ECO:0007669"/>
    <property type="project" value="TreeGrafter"/>
</dbReference>
<reference evidence="1" key="1">
    <citation type="journal article" date="2015" name="Nature">
        <title>Complex archaea that bridge the gap between prokaryotes and eukaryotes.</title>
        <authorList>
            <person name="Spang A."/>
            <person name="Saw J.H."/>
            <person name="Jorgensen S.L."/>
            <person name="Zaremba-Niedzwiedzka K."/>
            <person name="Martijn J."/>
            <person name="Lind A.E."/>
            <person name="van Eijk R."/>
            <person name="Schleper C."/>
            <person name="Guy L."/>
            <person name="Ettema T.J."/>
        </authorList>
    </citation>
    <scope>NUCLEOTIDE SEQUENCE</scope>
</reference>
<accession>A0A0F9D529</accession>
<dbReference type="InterPro" id="IPR029052">
    <property type="entry name" value="Metallo-depent_PP-like"/>
</dbReference>